<evidence type="ECO:0000313" key="1">
    <source>
        <dbReference type="EMBL" id="GAA1722332.1"/>
    </source>
</evidence>
<accession>A0ABN2JC62</accession>
<protein>
    <recommendedName>
        <fullName evidence="3">ESAT-6-like protein</fullName>
    </recommendedName>
</protein>
<gene>
    <name evidence="1" type="ORF">GCM10009765_82890</name>
</gene>
<dbReference type="InterPro" id="IPR036689">
    <property type="entry name" value="ESAT-6-like_sf"/>
</dbReference>
<dbReference type="Gene3D" id="1.10.287.1060">
    <property type="entry name" value="ESAT-6-like"/>
    <property type="match status" value="1"/>
</dbReference>
<name>A0ABN2JC62_9ACTN</name>
<evidence type="ECO:0008006" key="3">
    <source>
        <dbReference type="Google" id="ProtNLM"/>
    </source>
</evidence>
<sequence length="98" mass="11102">MRVQGNFAMLQNVQQQVQTTMGHVQNETDNWQRVMNQLAHEWPDGAQAQLQEVHHARAQMNQAHQQMLQVFHRAVGHSVVELNQAVSSAKSNIANVPI</sequence>
<dbReference type="RefSeq" id="WP_163567590.1">
    <property type="nucleotide sequence ID" value="NZ_BAAANY010000053.1"/>
</dbReference>
<reference evidence="1 2" key="1">
    <citation type="journal article" date="2019" name="Int. J. Syst. Evol. Microbiol.">
        <title>The Global Catalogue of Microorganisms (GCM) 10K type strain sequencing project: providing services to taxonomists for standard genome sequencing and annotation.</title>
        <authorList>
            <consortium name="The Broad Institute Genomics Platform"/>
            <consortium name="The Broad Institute Genome Sequencing Center for Infectious Disease"/>
            <person name="Wu L."/>
            <person name="Ma J."/>
        </authorList>
    </citation>
    <scope>NUCLEOTIDE SEQUENCE [LARGE SCALE GENOMIC DNA]</scope>
    <source>
        <strain evidence="1 2">JCM 14718</strain>
    </source>
</reference>
<evidence type="ECO:0000313" key="2">
    <source>
        <dbReference type="Proteomes" id="UP001500618"/>
    </source>
</evidence>
<keyword evidence="2" id="KW-1185">Reference proteome</keyword>
<organism evidence="1 2">
    <name type="scientific">Fodinicola feengrottensis</name>
    <dbReference type="NCBI Taxonomy" id="435914"/>
    <lineage>
        <taxon>Bacteria</taxon>
        <taxon>Bacillati</taxon>
        <taxon>Actinomycetota</taxon>
        <taxon>Actinomycetes</taxon>
        <taxon>Mycobacteriales</taxon>
        <taxon>Fodinicola</taxon>
    </lineage>
</organism>
<comment type="caution">
    <text evidence="1">The sequence shown here is derived from an EMBL/GenBank/DDBJ whole genome shotgun (WGS) entry which is preliminary data.</text>
</comment>
<dbReference type="Proteomes" id="UP001500618">
    <property type="component" value="Unassembled WGS sequence"/>
</dbReference>
<dbReference type="SUPFAM" id="SSF140453">
    <property type="entry name" value="EsxAB dimer-like"/>
    <property type="match status" value="1"/>
</dbReference>
<dbReference type="EMBL" id="BAAANY010000053">
    <property type="protein sequence ID" value="GAA1722332.1"/>
    <property type="molecule type" value="Genomic_DNA"/>
</dbReference>
<proteinExistence type="predicted"/>